<reference evidence="1" key="1">
    <citation type="submission" date="2017-07" db="EMBL/GenBank/DDBJ databases">
        <title>Taro Niue Genome Assembly and Annotation.</title>
        <authorList>
            <person name="Atibalentja N."/>
            <person name="Keating K."/>
            <person name="Fields C.J."/>
        </authorList>
    </citation>
    <scope>NUCLEOTIDE SEQUENCE</scope>
    <source>
        <strain evidence="1">Niue_2</strain>
        <tissue evidence="1">Leaf</tissue>
    </source>
</reference>
<organism evidence="1 2">
    <name type="scientific">Colocasia esculenta</name>
    <name type="common">Wild taro</name>
    <name type="synonym">Arum esculentum</name>
    <dbReference type="NCBI Taxonomy" id="4460"/>
    <lineage>
        <taxon>Eukaryota</taxon>
        <taxon>Viridiplantae</taxon>
        <taxon>Streptophyta</taxon>
        <taxon>Embryophyta</taxon>
        <taxon>Tracheophyta</taxon>
        <taxon>Spermatophyta</taxon>
        <taxon>Magnoliopsida</taxon>
        <taxon>Liliopsida</taxon>
        <taxon>Araceae</taxon>
        <taxon>Aroideae</taxon>
        <taxon>Colocasieae</taxon>
        <taxon>Colocasia</taxon>
    </lineage>
</organism>
<dbReference type="AlphaFoldDB" id="A0A843US66"/>
<evidence type="ECO:0000313" key="2">
    <source>
        <dbReference type="Proteomes" id="UP000652761"/>
    </source>
</evidence>
<accession>A0A843US66</accession>
<dbReference type="EMBL" id="NMUH01000823">
    <property type="protein sequence ID" value="MQL85327.1"/>
    <property type="molecule type" value="Genomic_DNA"/>
</dbReference>
<evidence type="ECO:0000313" key="1">
    <source>
        <dbReference type="EMBL" id="MQL85327.1"/>
    </source>
</evidence>
<protein>
    <submittedName>
        <fullName evidence="1">Uncharacterized protein</fullName>
    </submittedName>
</protein>
<keyword evidence="2" id="KW-1185">Reference proteome</keyword>
<dbReference type="Proteomes" id="UP000652761">
    <property type="component" value="Unassembled WGS sequence"/>
</dbReference>
<comment type="caution">
    <text evidence="1">The sequence shown here is derived from an EMBL/GenBank/DDBJ whole genome shotgun (WGS) entry which is preliminary data.</text>
</comment>
<sequence length="112" mass="12505">MQMDHHSNNRSGRFLFLPPKALAGIFWRSLTAWGPIDGPECVDTTIECVDTLSQLRKEGLLDAGSSVDTTTDCVDTLSHSDKWISWKLGLVSTRPWTVSTHDLSLLLKDIHI</sequence>
<name>A0A843US66_COLES</name>
<gene>
    <name evidence="1" type="ORF">Taro_017851</name>
</gene>
<proteinExistence type="predicted"/>